<name>A0A9P4NMM8_9PEZI</name>
<accession>A0A9P4NMM8</accession>
<keyword evidence="2" id="KW-0479">Metal-binding</keyword>
<gene>
    <name evidence="7" type="ORF">EJ08DRAFT_662647</name>
</gene>
<evidence type="ECO:0000256" key="3">
    <source>
        <dbReference type="ARBA" id="ARBA00022801"/>
    </source>
</evidence>
<protein>
    <recommendedName>
        <fullName evidence="6">DAPG hydrolase PhiG domain-containing protein</fullName>
    </recommendedName>
</protein>
<keyword evidence="4" id="KW-0862">Zinc</keyword>
<proteinExistence type="predicted"/>
<feature type="compositionally biased region" description="Basic and acidic residues" evidence="5">
    <location>
        <begin position="215"/>
        <end position="228"/>
    </location>
</feature>
<evidence type="ECO:0000256" key="4">
    <source>
        <dbReference type="ARBA" id="ARBA00022833"/>
    </source>
</evidence>
<reference evidence="7" key="1">
    <citation type="journal article" date="2020" name="Stud. Mycol.">
        <title>101 Dothideomycetes genomes: a test case for predicting lifestyles and emergence of pathogens.</title>
        <authorList>
            <person name="Haridas S."/>
            <person name="Albert R."/>
            <person name="Binder M."/>
            <person name="Bloem J."/>
            <person name="Labutti K."/>
            <person name="Salamov A."/>
            <person name="Andreopoulos B."/>
            <person name="Baker S."/>
            <person name="Barry K."/>
            <person name="Bills G."/>
            <person name="Bluhm B."/>
            <person name="Cannon C."/>
            <person name="Castanera R."/>
            <person name="Culley D."/>
            <person name="Daum C."/>
            <person name="Ezra D."/>
            <person name="Gonzalez J."/>
            <person name="Henrissat B."/>
            <person name="Kuo A."/>
            <person name="Liang C."/>
            <person name="Lipzen A."/>
            <person name="Lutzoni F."/>
            <person name="Magnuson J."/>
            <person name="Mondo S."/>
            <person name="Nolan M."/>
            <person name="Ohm R."/>
            <person name="Pangilinan J."/>
            <person name="Park H.-J."/>
            <person name="Ramirez L."/>
            <person name="Alfaro M."/>
            <person name="Sun H."/>
            <person name="Tritt A."/>
            <person name="Yoshinaga Y."/>
            <person name="Zwiers L.-H."/>
            <person name="Turgeon B."/>
            <person name="Goodwin S."/>
            <person name="Spatafora J."/>
            <person name="Crous P."/>
            <person name="Grigoriev I."/>
        </authorList>
    </citation>
    <scope>NUCLEOTIDE SEQUENCE</scope>
    <source>
        <strain evidence="7">CBS 130266</strain>
    </source>
</reference>
<comment type="cofactor">
    <cofactor evidence="1">
        <name>Zn(2+)</name>
        <dbReference type="ChEBI" id="CHEBI:29105"/>
    </cofactor>
</comment>
<feature type="domain" description="DAPG hydrolase PhiG" evidence="6">
    <location>
        <begin position="73"/>
        <end position="206"/>
    </location>
</feature>
<evidence type="ECO:0000256" key="5">
    <source>
        <dbReference type="SAM" id="MobiDB-lite"/>
    </source>
</evidence>
<evidence type="ECO:0000259" key="6">
    <source>
        <dbReference type="Pfam" id="PF18089"/>
    </source>
</evidence>
<organism evidence="7 8">
    <name type="scientific">Tothia fuscella</name>
    <dbReference type="NCBI Taxonomy" id="1048955"/>
    <lineage>
        <taxon>Eukaryota</taxon>
        <taxon>Fungi</taxon>
        <taxon>Dikarya</taxon>
        <taxon>Ascomycota</taxon>
        <taxon>Pezizomycotina</taxon>
        <taxon>Dothideomycetes</taxon>
        <taxon>Pleosporomycetidae</taxon>
        <taxon>Venturiales</taxon>
        <taxon>Cylindrosympodiaceae</taxon>
        <taxon>Tothia</taxon>
    </lineage>
</organism>
<sequence length="228" mass="25326">MSIQLPNVTLNPIITPAPLLLRDARTLLTNPYLPLEAGYSLNTDGMWNVAGEAYMPTVTGSMIDWWSGPHGNSTYIGGHHLVREYIGGQLMFLRISFKDPKEYFGPTYKADFAAANVSTAVCARVGLWEGKTGDIAGVDMGHVIHLVQNEFLGVRMRSRFWLGDFDGMTDPKQRAVMVPQDMPAGLVRHTIEEMSILSTFLPALYNSKTKSGGPKRRDEKEHLPWSMG</sequence>
<keyword evidence="3" id="KW-0378">Hydrolase</keyword>
<dbReference type="Proteomes" id="UP000800235">
    <property type="component" value="Unassembled WGS sequence"/>
</dbReference>
<dbReference type="OrthoDB" id="3335931at2759"/>
<dbReference type="AlphaFoldDB" id="A0A9P4NMM8"/>
<evidence type="ECO:0000313" key="7">
    <source>
        <dbReference type="EMBL" id="KAF2427765.1"/>
    </source>
</evidence>
<dbReference type="EMBL" id="MU007057">
    <property type="protein sequence ID" value="KAF2427765.1"/>
    <property type="molecule type" value="Genomic_DNA"/>
</dbReference>
<evidence type="ECO:0000256" key="2">
    <source>
        <dbReference type="ARBA" id="ARBA00022723"/>
    </source>
</evidence>
<keyword evidence="8" id="KW-1185">Reference proteome</keyword>
<evidence type="ECO:0000313" key="8">
    <source>
        <dbReference type="Proteomes" id="UP000800235"/>
    </source>
</evidence>
<dbReference type="Pfam" id="PF18089">
    <property type="entry name" value="DAPG_hydrolase"/>
    <property type="match status" value="2"/>
</dbReference>
<evidence type="ECO:0000256" key="1">
    <source>
        <dbReference type="ARBA" id="ARBA00001947"/>
    </source>
</evidence>
<comment type="caution">
    <text evidence="7">The sequence shown here is derived from an EMBL/GenBank/DDBJ whole genome shotgun (WGS) entry which is preliminary data.</text>
</comment>
<dbReference type="GO" id="GO:0016787">
    <property type="term" value="F:hydrolase activity"/>
    <property type="evidence" value="ECO:0007669"/>
    <property type="project" value="UniProtKB-KW"/>
</dbReference>
<feature type="region of interest" description="Disordered" evidence="5">
    <location>
        <begin position="208"/>
        <end position="228"/>
    </location>
</feature>
<dbReference type="GO" id="GO:0046872">
    <property type="term" value="F:metal ion binding"/>
    <property type="evidence" value="ECO:0007669"/>
    <property type="project" value="UniProtKB-KW"/>
</dbReference>
<feature type="domain" description="DAPG hydrolase PhiG" evidence="6">
    <location>
        <begin position="21"/>
        <end position="71"/>
    </location>
</feature>
<dbReference type="InterPro" id="IPR041526">
    <property type="entry name" value="DAPG_hydrolase"/>
</dbReference>